<comment type="caution">
    <text evidence="2">The sequence shown here is derived from an EMBL/GenBank/DDBJ whole genome shotgun (WGS) entry which is preliminary data.</text>
</comment>
<name>X8CJS9_MYCXE</name>
<proteinExistence type="predicted"/>
<evidence type="ECO:0000256" key="1">
    <source>
        <dbReference type="SAM" id="MobiDB-lite"/>
    </source>
</evidence>
<feature type="compositionally biased region" description="Low complexity" evidence="1">
    <location>
        <begin position="1"/>
        <end position="23"/>
    </location>
</feature>
<organism evidence="2">
    <name type="scientific">Mycobacterium xenopi 4042</name>
    <dbReference type="NCBI Taxonomy" id="1299334"/>
    <lineage>
        <taxon>Bacteria</taxon>
        <taxon>Bacillati</taxon>
        <taxon>Actinomycetota</taxon>
        <taxon>Actinomycetes</taxon>
        <taxon>Mycobacteriales</taxon>
        <taxon>Mycobacteriaceae</taxon>
        <taxon>Mycobacterium</taxon>
    </lineage>
</organism>
<evidence type="ECO:0000313" key="2">
    <source>
        <dbReference type="EMBL" id="EUA56339.1"/>
    </source>
</evidence>
<gene>
    <name evidence="2" type="ORF">I553_3307</name>
</gene>
<reference evidence="2" key="1">
    <citation type="submission" date="2014-01" db="EMBL/GenBank/DDBJ databases">
        <authorList>
            <person name="Brown-Elliot B."/>
            <person name="Wallace R."/>
            <person name="Lenaerts A."/>
            <person name="Ordway D."/>
            <person name="DeGroote M.A."/>
            <person name="Parker T."/>
            <person name="Sizemore C."/>
            <person name="Tallon L.J."/>
            <person name="Sadzewicz L.K."/>
            <person name="Sengamalay N."/>
            <person name="Fraser C.M."/>
            <person name="Hine E."/>
            <person name="Shefchek K.A."/>
            <person name="Das S.P."/>
            <person name="Tettelin H."/>
        </authorList>
    </citation>
    <scope>NUCLEOTIDE SEQUENCE [LARGE SCALE GENOMIC DNA]</scope>
    <source>
        <strain evidence="2">4042</strain>
    </source>
</reference>
<dbReference type="EMBL" id="JAOB01000031">
    <property type="protein sequence ID" value="EUA56339.1"/>
    <property type="molecule type" value="Genomic_DNA"/>
</dbReference>
<accession>X8CJS9</accession>
<protein>
    <submittedName>
        <fullName evidence="2">Uncharacterized protein</fullName>
    </submittedName>
</protein>
<sequence length="38" mass="3731">MPAPAAPSTAPTVPGGVTTTVTPRAQPVPMAASGSNRW</sequence>
<dbReference type="AlphaFoldDB" id="X8CJS9"/>
<feature type="region of interest" description="Disordered" evidence="1">
    <location>
        <begin position="1"/>
        <end position="38"/>
    </location>
</feature>